<dbReference type="Pfam" id="PF20113">
    <property type="entry name" value="DUF6503"/>
    <property type="match status" value="1"/>
</dbReference>
<proteinExistence type="predicted"/>
<gene>
    <name evidence="1" type="ORF">GCM10022291_30760</name>
</gene>
<accession>A0ABP8CGJ2</accession>
<dbReference type="InterPro" id="IPR045444">
    <property type="entry name" value="DUF6503"/>
</dbReference>
<sequence length="239" mass="27551">MPLIFVFACKTEKQRDANTIIDKAIAVSGGHKIDASKISFTFRDKFYSATRNKGEFLLTRSFVSTKDSIQDLLNNEGFNRLVNKKKVKVIDSMATKYAASVNSVHYFSVLPYGLQSNAVNKTFLGETKIKNTAYYKIKVTFDEAGGGEDFEDVFVYWVNKETFKVDYLAYSYEEGKGIGFRFREAYNERYIKGIRFVDYNNYKPQTGSVKLQSLDELFQQEKLQLLSKIELQNVKVDFY</sequence>
<evidence type="ECO:0000313" key="2">
    <source>
        <dbReference type="Proteomes" id="UP001501496"/>
    </source>
</evidence>
<evidence type="ECO:0008006" key="3">
    <source>
        <dbReference type="Google" id="ProtNLM"/>
    </source>
</evidence>
<comment type="caution">
    <text evidence="1">The sequence shown here is derived from an EMBL/GenBank/DDBJ whole genome shotgun (WGS) entry which is preliminary data.</text>
</comment>
<dbReference type="Proteomes" id="UP001501496">
    <property type="component" value="Unassembled WGS sequence"/>
</dbReference>
<reference evidence="2" key="1">
    <citation type="journal article" date="2019" name="Int. J. Syst. Evol. Microbiol.">
        <title>The Global Catalogue of Microorganisms (GCM) 10K type strain sequencing project: providing services to taxonomists for standard genome sequencing and annotation.</title>
        <authorList>
            <consortium name="The Broad Institute Genomics Platform"/>
            <consortium name="The Broad Institute Genome Sequencing Center for Infectious Disease"/>
            <person name="Wu L."/>
            <person name="Ma J."/>
        </authorList>
    </citation>
    <scope>NUCLEOTIDE SEQUENCE [LARGE SCALE GENOMIC DNA]</scope>
    <source>
        <strain evidence="2">JCM 17630</strain>
    </source>
</reference>
<keyword evidence="2" id="KW-1185">Reference proteome</keyword>
<protein>
    <recommendedName>
        <fullName evidence="3">Deoxyribose-phosphate aldolase</fullName>
    </recommendedName>
</protein>
<organism evidence="1 2">
    <name type="scientific">Postechiella marina</name>
    <dbReference type="NCBI Taxonomy" id="943941"/>
    <lineage>
        <taxon>Bacteria</taxon>
        <taxon>Pseudomonadati</taxon>
        <taxon>Bacteroidota</taxon>
        <taxon>Flavobacteriia</taxon>
        <taxon>Flavobacteriales</taxon>
        <taxon>Flavobacteriaceae</taxon>
        <taxon>Postechiella</taxon>
    </lineage>
</organism>
<evidence type="ECO:0000313" key="1">
    <source>
        <dbReference type="EMBL" id="GAA4238824.1"/>
    </source>
</evidence>
<dbReference type="EMBL" id="BAABCA010000007">
    <property type="protein sequence ID" value="GAA4238824.1"/>
    <property type="molecule type" value="Genomic_DNA"/>
</dbReference>
<name>A0ABP8CGJ2_9FLAO</name>